<proteinExistence type="predicted"/>
<sequence length="128" mass="14442">MASVSGTDQHWRMMEGGRGRRRGSGTKMAAGISKKMEWRAKGFTVGKTARSRETDDEEWLVEMAQAWGKEGDVSGELSQGMDKNKGQRAGEQKPWLAMVRKWCVCIRVRQDTVRKRMRRRPGGGGVEL</sequence>
<evidence type="ECO:0000313" key="3">
    <source>
        <dbReference type="Proteomes" id="UP000321331"/>
    </source>
</evidence>
<feature type="compositionally biased region" description="Basic and acidic residues" evidence="1">
    <location>
        <begin position="82"/>
        <end position="91"/>
    </location>
</feature>
<evidence type="ECO:0000313" key="2">
    <source>
        <dbReference type="EMBL" id="TXC03519.1"/>
    </source>
</evidence>
<dbReference type="AlphaFoldDB" id="A0A5C6SZJ3"/>
<feature type="region of interest" description="Disordered" evidence="1">
    <location>
        <begin position="1"/>
        <end position="33"/>
    </location>
</feature>
<evidence type="ECO:0000256" key="1">
    <source>
        <dbReference type="SAM" id="MobiDB-lite"/>
    </source>
</evidence>
<accession>A0A5C6SZJ3</accession>
<dbReference type="Proteomes" id="UP000321331">
    <property type="component" value="Unassembled WGS sequence"/>
</dbReference>
<comment type="caution">
    <text evidence="2">The sequence shown here is derived from an EMBL/GenBank/DDBJ whole genome shotgun (WGS) entry which is preliminary data.</text>
</comment>
<organism evidence="2 3">
    <name type="scientific">Fusarium oxysporum f. sp. cubense</name>
    <dbReference type="NCBI Taxonomy" id="61366"/>
    <lineage>
        <taxon>Eukaryota</taxon>
        <taxon>Fungi</taxon>
        <taxon>Dikarya</taxon>
        <taxon>Ascomycota</taxon>
        <taxon>Pezizomycotina</taxon>
        <taxon>Sordariomycetes</taxon>
        <taxon>Hypocreomycetidae</taxon>
        <taxon>Hypocreales</taxon>
        <taxon>Nectriaceae</taxon>
        <taxon>Fusarium</taxon>
        <taxon>Fusarium oxysporum species complex</taxon>
    </lineage>
</organism>
<protein>
    <submittedName>
        <fullName evidence="2">Uncharacterized protein</fullName>
    </submittedName>
</protein>
<feature type="compositionally biased region" description="Basic and acidic residues" evidence="1">
    <location>
        <begin position="9"/>
        <end position="18"/>
    </location>
</feature>
<feature type="region of interest" description="Disordered" evidence="1">
    <location>
        <begin position="71"/>
        <end position="92"/>
    </location>
</feature>
<gene>
    <name evidence="2" type="ORF">FocTR4_00001473</name>
</gene>
<reference evidence="2 3" key="1">
    <citation type="submission" date="2019-07" db="EMBL/GenBank/DDBJ databases">
        <title>The First High-Quality Draft Genome Sequence of the Causal Agent of the Current Panama Disease Epidemic.</title>
        <authorList>
            <person name="Warmington R.J."/>
            <person name="Kay W."/>
            <person name="Jeffries A."/>
            <person name="Bebber D."/>
            <person name="Moore K."/>
            <person name="Studholme D.J."/>
        </authorList>
    </citation>
    <scope>NUCLEOTIDE SEQUENCE [LARGE SCALE GENOMIC DNA]</scope>
    <source>
        <strain evidence="2 3">TR4</strain>
    </source>
</reference>
<name>A0A5C6SZJ3_FUSOC</name>
<dbReference type="EMBL" id="VMNF01000007">
    <property type="protein sequence ID" value="TXC03519.1"/>
    <property type="molecule type" value="Genomic_DNA"/>
</dbReference>